<dbReference type="Proteomes" id="UP001597361">
    <property type="component" value="Unassembled WGS sequence"/>
</dbReference>
<reference evidence="3" key="1">
    <citation type="journal article" date="2019" name="Int. J. Syst. Evol. Microbiol.">
        <title>The Global Catalogue of Microorganisms (GCM) 10K type strain sequencing project: providing services to taxonomists for standard genome sequencing and annotation.</title>
        <authorList>
            <consortium name="The Broad Institute Genomics Platform"/>
            <consortium name="The Broad Institute Genome Sequencing Center for Infectious Disease"/>
            <person name="Wu L."/>
            <person name="Ma J."/>
        </authorList>
    </citation>
    <scope>NUCLEOTIDE SEQUENCE [LARGE SCALE GENOMIC DNA]</scope>
    <source>
        <strain evidence="3">CGMCC 1.15180</strain>
    </source>
</reference>
<protein>
    <submittedName>
        <fullName evidence="2">Polymer-forming cytoskeletal protein</fullName>
    </submittedName>
</protein>
<comment type="caution">
    <text evidence="2">The sequence shown here is derived from an EMBL/GenBank/DDBJ whole genome shotgun (WGS) entry which is preliminary data.</text>
</comment>
<name>A0ABW4VJW5_9BACT</name>
<comment type="similarity">
    <text evidence="1">Belongs to the bactofilin family.</text>
</comment>
<evidence type="ECO:0000256" key="1">
    <source>
        <dbReference type="ARBA" id="ARBA00044755"/>
    </source>
</evidence>
<dbReference type="InterPro" id="IPR007607">
    <property type="entry name" value="BacA/B"/>
</dbReference>
<organism evidence="2 3">
    <name type="scientific">Belliella marina</name>
    <dbReference type="NCBI Taxonomy" id="1644146"/>
    <lineage>
        <taxon>Bacteria</taxon>
        <taxon>Pseudomonadati</taxon>
        <taxon>Bacteroidota</taxon>
        <taxon>Cytophagia</taxon>
        <taxon>Cytophagales</taxon>
        <taxon>Cyclobacteriaceae</taxon>
        <taxon>Belliella</taxon>
    </lineage>
</organism>
<gene>
    <name evidence="2" type="ORF">ACFSKL_05060</name>
</gene>
<evidence type="ECO:0000313" key="2">
    <source>
        <dbReference type="EMBL" id="MFD2034148.1"/>
    </source>
</evidence>
<evidence type="ECO:0000313" key="3">
    <source>
        <dbReference type="Proteomes" id="UP001597361"/>
    </source>
</evidence>
<dbReference type="EMBL" id="JBHUHR010000015">
    <property type="protein sequence ID" value="MFD2034148.1"/>
    <property type="molecule type" value="Genomic_DNA"/>
</dbReference>
<keyword evidence="3" id="KW-1185">Reference proteome</keyword>
<dbReference type="Pfam" id="PF04519">
    <property type="entry name" value="Bactofilin"/>
    <property type="match status" value="1"/>
</dbReference>
<sequence>MFNKQEDKKSVAEMVNSSNVISKETWIKGDIKAQGNIRVEGKVEGTLDSKNKIVIGESALVIGNLKAEEAEISGKIEGEIHCFGVLYLKKTALINGNIYTQKLVVENGATFNGKCEMGEITPKAVNGKGKLEESEKELVTG</sequence>
<dbReference type="PANTHER" id="PTHR35024:SF4">
    <property type="entry name" value="POLYMER-FORMING CYTOSKELETAL PROTEIN"/>
    <property type="match status" value="1"/>
</dbReference>
<accession>A0ABW4VJW5</accession>
<dbReference type="PANTHER" id="PTHR35024">
    <property type="entry name" value="HYPOTHETICAL CYTOSOLIC PROTEIN"/>
    <property type="match status" value="1"/>
</dbReference>
<proteinExistence type="inferred from homology"/>
<dbReference type="RefSeq" id="WP_376884053.1">
    <property type="nucleotide sequence ID" value="NZ_JBHUHR010000015.1"/>
</dbReference>